<dbReference type="InterPro" id="IPR021701">
    <property type="entry name" value="DUF3284"/>
</dbReference>
<evidence type="ECO:0000313" key="1">
    <source>
        <dbReference type="EMBL" id="BAI41526.1"/>
    </source>
</evidence>
<sequence>MAKVWPSRLRPLTLRLLSAPVNAHFIKEVIPMKIEKTLQTPAAFLYSKIVAPVQADIAAASHRKVEVDELAGYTYRKQFPDGEWAKVKITQNVINREFAMLTMTRFSRFKVRYLITPLSADASRVQVSETVQPVNWAAQLKQMITELFVGHKRRRNVGRMLDSIERSYMTA</sequence>
<dbReference type="Proteomes" id="UP000002067">
    <property type="component" value="Chromosome"/>
</dbReference>
<evidence type="ECO:0008006" key="3">
    <source>
        <dbReference type="Google" id="ProtNLM"/>
    </source>
</evidence>
<gene>
    <name evidence="1" type="ordered locus">LRHM_0999</name>
</gene>
<organism evidence="1 2">
    <name type="scientific">Lacticaseibacillus rhamnosus (strain ATCC 53103 / LMG 18243 / GG)</name>
    <name type="common">Lactobacillus rhamnosus</name>
    <dbReference type="NCBI Taxonomy" id="568703"/>
    <lineage>
        <taxon>Bacteria</taxon>
        <taxon>Bacillati</taxon>
        <taxon>Bacillota</taxon>
        <taxon>Bacilli</taxon>
        <taxon>Lactobacillales</taxon>
        <taxon>Lactobacillaceae</taxon>
        <taxon>Lacticaseibacillus</taxon>
    </lineage>
</organism>
<accession>A0A809MYY3</accession>
<dbReference type="EMBL" id="AP011548">
    <property type="protein sequence ID" value="BAI41526.1"/>
    <property type="molecule type" value="Genomic_DNA"/>
</dbReference>
<name>A0A809MYY3_LACRG</name>
<proteinExistence type="predicted"/>
<dbReference type="AntiFam" id="ANF00267">
    <property type="entry name" value="DNA repeat translations related to WP_015765070.1"/>
</dbReference>
<dbReference type="Pfam" id="PF11687">
    <property type="entry name" value="DUF3284"/>
    <property type="match status" value="1"/>
</dbReference>
<reference evidence="1 2" key="1">
    <citation type="journal article" date="2009" name="J. Bacteriol.">
        <title>Complete genome sequence of the probiotic Lactobacillus rhamnosus ATCC 53103.</title>
        <authorList>
            <person name="Morita H."/>
            <person name="Toh H."/>
            <person name="Oshima K."/>
            <person name="Murakami M."/>
            <person name="Taylor T.D."/>
            <person name="Igimi S."/>
            <person name="Hattori M."/>
        </authorList>
    </citation>
    <scope>NUCLEOTIDE SEQUENCE [LARGE SCALE GENOMIC DNA]</scope>
    <source>
        <strain evidence="2">ATCC 53103 / LMG 18243 / GG [Tokyo]</strain>
    </source>
</reference>
<dbReference type="KEGG" id="lrg:LRHM_0999"/>
<protein>
    <recommendedName>
        <fullName evidence="3">DUF3284 domain-containing protein</fullName>
    </recommendedName>
</protein>
<dbReference type="AlphaFoldDB" id="A0A809MYY3"/>
<evidence type="ECO:0000313" key="2">
    <source>
        <dbReference type="Proteomes" id="UP000002067"/>
    </source>
</evidence>
<dbReference type="NCBIfam" id="NF040517">
    <property type="entry name" value="Lacto_Palin_RP2"/>
    <property type="match status" value="1"/>
</dbReference>